<dbReference type="EMBL" id="JAEACU010000004">
    <property type="protein sequence ID" value="KAH7533080.1"/>
    <property type="molecule type" value="Genomic_DNA"/>
</dbReference>
<name>A0A978VJ11_ZIZJJ</name>
<organism evidence="1 2">
    <name type="scientific">Ziziphus jujuba var. spinosa</name>
    <dbReference type="NCBI Taxonomy" id="714518"/>
    <lineage>
        <taxon>Eukaryota</taxon>
        <taxon>Viridiplantae</taxon>
        <taxon>Streptophyta</taxon>
        <taxon>Embryophyta</taxon>
        <taxon>Tracheophyta</taxon>
        <taxon>Spermatophyta</taxon>
        <taxon>Magnoliopsida</taxon>
        <taxon>eudicotyledons</taxon>
        <taxon>Gunneridae</taxon>
        <taxon>Pentapetalae</taxon>
        <taxon>rosids</taxon>
        <taxon>fabids</taxon>
        <taxon>Rosales</taxon>
        <taxon>Rhamnaceae</taxon>
        <taxon>Paliureae</taxon>
        <taxon>Ziziphus</taxon>
    </lineage>
</organism>
<comment type="caution">
    <text evidence="1">The sequence shown here is derived from an EMBL/GenBank/DDBJ whole genome shotgun (WGS) entry which is preliminary data.</text>
</comment>
<dbReference type="AlphaFoldDB" id="A0A978VJ11"/>
<evidence type="ECO:0000313" key="1">
    <source>
        <dbReference type="EMBL" id="KAH7533080.1"/>
    </source>
</evidence>
<gene>
    <name evidence="1" type="ORF">FEM48_Zijuj04G0092400</name>
</gene>
<proteinExistence type="predicted"/>
<evidence type="ECO:0000313" key="2">
    <source>
        <dbReference type="Proteomes" id="UP000813462"/>
    </source>
</evidence>
<sequence>MKRSTPRLEFARRKSLKTYETNSDEYVKGVNKAVIQRLQTDPQELTIHVPLKSGPDFSDDINRWCELGAKKKSEKAKIGIFFFFFSKTKQPQLLCDFSS</sequence>
<reference evidence="1" key="1">
    <citation type="journal article" date="2021" name="Front. Plant Sci.">
        <title>Chromosome-Scale Genome Assembly for Chinese Sour Jujube and Insights Into Its Genome Evolution and Domestication Signature.</title>
        <authorList>
            <person name="Shen L.-Y."/>
            <person name="Luo H."/>
            <person name="Wang X.-L."/>
            <person name="Wang X.-M."/>
            <person name="Qiu X.-J."/>
            <person name="Liu H."/>
            <person name="Zhou S.-S."/>
            <person name="Jia K.-H."/>
            <person name="Nie S."/>
            <person name="Bao Y.-T."/>
            <person name="Zhang R.-G."/>
            <person name="Yun Q.-Z."/>
            <person name="Chai Y.-H."/>
            <person name="Lu J.-Y."/>
            <person name="Li Y."/>
            <person name="Zhao S.-W."/>
            <person name="Mao J.-F."/>
            <person name="Jia S.-G."/>
            <person name="Mao Y.-M."/>
        </authorList>
    </citation>
    <scope>NUCLEOTIDE SEQUENCE</scope>
    <source>
        <strain evidence="1">AT0</strain>
        <tissue evidence="1">Leaf</tissue>
    </source>
</reference>
<dbReference type="Proteomes" id="UP000813462">
    <property type="component" value="Unassembled WGS sequence"/>
</dbReference>
<protein>
    <submittedName>
        <fullName evidence="1">Uncharacterized protein</fullName>
    </submittedName>
</protein>
<accession>A0A978VJ11</accession>